<keyword evidence="2" id="KW-1133">Transmembrane helix</keyword>
<keyword evidence="4" id="KW-1185">Reference proteome</keyword>
<keyword evidence="2" id="KW-0472">Membrane</keyword>
<feature type="repeat" description="RCC1" evidence="1">
    <location>
        <begin position="408"/>
        <end position="471"/>
    </location>
</feature>
<keyword evidence="2" id="KW-0812">Transmembrane</keyword>
<dbReference type="Proteomes" id="UP000000707">
    <property type="component" value="Unassembled WGS sequence"/>
</dbReference>
<dbReference type="eggNOG" id="KOG1426">
    <property type="taxonomic scope" value="Eukaryota"/>
</dbReference>
<evidence type="ECO:0000256" key="2">
    <source>
        <dbReference type="SAM" id="Phobius"/>
    </source>
</evidence>
<dbReference type="AlphaFoldDB" id="G3BFS8"/>
<dbReference type="HOGENOM" id="CLU_028610_0_0_1"/>
<evidence type="ECO:0000313" key="4">
    <source>
        <dbReference type="Proteomes" id="UP000000707"/>
    </source>
</evidence>
<dbReference type="PROSITE" id="PS50012">
    <property type="entry name" value="RCC1_3"/>
    <property type="match status" value="2"/>
</dbReference>
<dbReference type="STRING" id="590646.G3BFS8"/>
<organism evidence="4">
    <name type="scientific">Candida tenuis (strain ATCC 10573 / BCRC 21748 / CBS 615 / JCM 9827 / NBRC 10315 / NRRL Y-1498 / VKM Y-70)</name>
    <name type="common">Yeast</name>
    <name type="synonym">Yamadazyma tenuis</name>
    <dbReference type="NCBI Taxonomy" id="590646"/>
    <lineage>
        <taxon>Eukaryota</taxon>
        <taxon>Fungi</taxon>
        <taxon>Dikarya</taxon>
        <taxon>Ascomycota</taxon>
        <taxon>Saccharomycotina</taxon>
        <taxon>Pichiomycetes</taxon>
        <taxon>Debaryomycetaceae</taxon>
        <taxon>Yamadazyma</taxon>
    </lineage>
</organism>
<dbReference type="EMBL" id="GL996528">
    <property type="protein sequence ID" value="EGV60722.1"/>
    <property type="molecule type" value="Genomic_DNA"/>
</dbReference>
<dbReference type="Gene3D" id="2.130.10.30">
    <property type="entry name" value="Regulator of chromosome condensation 1/beta-lactamase-inhibitor protein II"/>
    <property type="match status" value="1"/>
</dbReference>
<dbReference type="PANTHER" id="PTHR47563">
    <property type="entry name" value="PROTEIN FMP25, MITOCHONDRIAL"/>
    <property type="match status" value="1"/>
</dbReference>
<dbReference type="GO" id="GO:0005743">
    <property type="term" value="C:mitochondrial inner membrane"/>
    <property type="evidence" value="ECO:0007669"/>
    <property type="project" value="TreeGrafter"/>
</dbReference>
<dbReference type="InterPro" id="IPR009091">
    <property type="entry name" value="RCC1/BLIP-II"/>
</dbReference>
<dbReference type="InterPro" id="IPR053245">
    <property type="entry name" value="MitoProcess-Associated"/>
</dbReference>
<dbReference type="Pfam" id="PF13540">
    <property type="entry name" value="RCC1_2"/>
    <property type="match status" value="1"/>
</dbReference>
<dbReference type="SUPFAM" id="SSF50985">
    <property type="entry name" value="RCC1/BLIP-II"/>
    <property type="match status" value="1"/>
</dbReference>
<gene>
    <name evidence="3" type="ORF">CANTEDRAFT_109908</name>
</gene>
<sequence length="635" mass="72159">MNINMLGVRMYAKDSKYRNIDEFNKFKTEFKFGDGVQEHVSEGSNTKEIHSRIAEQQEEEKQQSINELLESDPRLSQLEYGSPEYKEMLFRISEEFRRKERKNRQRYESRERFKAVGYGIAAIVGIASLHQFIFHYQWYKSVFNKSSYDVDESQVKTTVTNVKKLGYMQGKLQQMLDASFLGSVLNSEQNSGLYVFGSHNGSKLPIRIEFFDHMLLKDVQISGDFLVAVADNGKVYQYTKTMKQPELVRLPSKIESCKISQGFVYFLTVSGQVVYAPRPDKEVQFISPQSRNWVGIKRDDGYSSLDLSDFNRGEKVNEMSAGDNHMLLLTNQGRLFNLKTAEGPNYGQFGTPAFAPVKNSEVPVNEVFPLTSLNNELVSDGDARFLRPRTFTHIASGSFHNLASDSNGDIWCWGKNSHGQCGMNVTHKSDVQPIPQKVFSFTDFKKILKTEVLRVEKLDCSEETSYVMLKNKNETDVLLSFGNGIKGQLGISRYLHLSNVPLVVKTLNLKEFNETTNKVQDIGIKEISSGLNHTIVKLDNVGSKKDIMIFGDNEFGQFGNGKLIRSSKPVPIPELIEPHDIVDIENMETMKSLTKRVFDPDNRLSLKESLKINGTTVEQVIKATGNSSVIYYKRK</sequence>
<dbReference type="GeneID" id="18246150"/>
<proteinExistence type="predicted"/>
<name>G3BFS8_CANTC</name>
<dbReference type="PANTHER" id="PTHR47563:SF1">
    <property type="entry name" value="PROTEIN FMP25, MITOCHONDRIAL"/>
    <property type="match status" value="1"/>
</dbReference>
<protein>
    <submittedName>
        <fullName evidence="3">RCC1/BLIP-II</fullName>
    </submittedName>
</protein>
<reference evidence="3 4" key="1">
    <citation type="journal article" date="2011" name="Proc. Natl. Acad. Sci. U.S.A.">
        <title>Comparative genomics of xylose-fermenting fungi for enhanced biofuel production.</title>
        <authorList>
            <person name="Wohlbach D.J."/>
            <person name="Kuo A."/>
            <person name="Sato T.K."/>
            <person name="Potts K.M."/>
            <person name="Salamov A.A."/>
            <person name="LaButti K.M."/>
            <person name="Sun H."/>
            <person name="Clum A."/>
            <person name="Pangilinan J.L."/>
            <person name="Lindquist E.A."/>
            <person name="Lucas S."/>
            <person name="Lapidus A."/>
            <person name="Jin M."/>
            <person name="Gunawan C."/>
            <person name="Balan V."/>
            <person name="Dale B.E."/>
            <person name="Jeffries T.W."/>
            <person name="Zinkel R."/>
            <person name="Barry K.W."/>
            <person name="Grigoriev I.V."/>
            <person name="Gasch A.P."/>
        </authorList>
    </citation>
    <scope>NUCLEOTIDE SEQUENCE [LARGE SCALE GENOMIC DNA]</scope>
    <source>
        <strain evidence="4">ATCC 10573 / BCRC 21748 / CBS 615 / JCM 9827 / NBRC 10315 / NRRL Y-1498 / VKM Y-70</strain>
    </source>
</reference>
<evidence type="ECO:0000256" key="1">
    <source>
        <dbReference type="PROSITE-ProRule" id="PRU00235"/>
    </source>
</evidence>
<dbReference type="OrthoDB" id="10256179at2759"/>
<dbReference type="KEGG" id="cten:18246150"/>
<feature type="transmembrane region" description="Helical" evidence="2">
    <location>
        <begin position="115"/>
        <end position="138"/>
    </location>
</feature>
<evidence type="ECO:0000313" key="3">
    <source>
        <dbReference type="EMBL" id="EGV60722.1"/>
    </source>
</evidence>
<dbReference type="InterPro" id="IPR000408">
    <property type="entry name" value="Reg_chr_condens"/>
</dbReference>
<dbReference type="GO" id="GO:0034551">
    <property type="term" value="P:mitochondrial respiratory chain complex III assembly"/>
    <property type="evidence" value="ECO:0007669"/>
    <property type="project" value="TreeGrafter"/>
</dbReference>
<feature type="repeat" description="RCC1" evidence="1">
    <location>
        <begin position="476"/>
        <end position="540"/>
    </location>
</feature>
<accession>G3BFS8</accession>